<dbReference type="AlphaFoldDB" id="A0A6G0W0Q8"/>
<dbReference type="InterPro" id="IPR012337">
    <property type="entry name" value="RNaseH-like_sf"/>
</dbReference>
<dbReference type="OrthoDB" id="6620304at2759"/>
<evidence type="ECO:0000313" key="2">
    <source>
        <dbReference type="Proteomes" id="UP000478052"/>
    </source>
</evidence>
<evidence type="ECO:0000313" key="1">
    <source>
        <dbReference type="EMBL" id="KAF0717638.1"/>
    </source>
</evidence>
<reference evidence="1 2" key="1">
    <citation type="submission" date="2019-08" db="EMBL/GenBank/DDBJ databases">
        <title>Whole genome of Aphis craccivora.</title>
        <authorList>
            <person name="Voronova N.V."/>
            <person name="Shulinski R.S."/>
            <person name="Bandarenka Y.V."/>
            <person name="Zhorov D.G."/>
            <person name="Warner D."/>
        </authorList>
    </citation>
    <scope>NUCLEOTIDE SEQUENCE [LARGE SCALE GENOMIC DNA]</scope>
    <source>
        <strain evidence="1">180601</strain>
        <tissue evidence="1">Whole Body</tissue>
    </source>
</reference>
<keyword evidence="2" id="KW-1185">Reference proteome</keyword>
<gene>
    <name evidence="1" type="ORF">FWK35_00033596</name>
</gene>
<comment type="caution">
    <text evidence="1">The sequence shown here is derived from an EMBL/GenBank/DDBJ whole genome shotgun (WGS) entry which is preliminary data.</text>
</comment>
<dbReference type="EMBL" id="VUJU01009782">
    <property type="protein sequence ID" value="KAF0717638.1"/>
    <property type="molecule type" value="Genomic_DNA"/>
</dbReference>
<name>A0A6G0W0Q8_APHCR</name>
<dbReference type="SUPFAM" id="SSF53098">
    <property type="entry name" value="Ribonuclease H-like"/>
    <property type="match status" value="1"/>
</dbReference>
<protein>
    <submittedName>
        <fullName evidence="1">Uncharacterized protein</fullName>
    </submittedName>
</protein>
<sequence length="94" mass="10694">MASKMKFSPITSEDVERSFSLYKHILSDRRTHMTPEHMEQYIGAQCVVMEIARSAVDEGRRANTDELRSDMSMLMCMCLRGSRSAPGQLQQPVP</sequence>
<accession>A0A6G0W0Q8</accession>
<dbReference type="Proteomes" id="UP000478052">
    <property type="component" value="Unassembled WGS sequence"/>
</dbReference>
<organism evidence="1 2">
    <name type="scientific">Aphis craccivora</name>
    <name type="common">Cowpea aphid</name>
    <dbReference type="NCBI Taxonomy" id="307492"/>
    <lineage>
        <taxon>Eukaryota</taxon>
        <taxon>Metazoa</taxon>
        <taxon>Ecdysozoa</taxon>
        <taxon>Arthropoda</taxon>
        <taxon>Hexapoda</taxon>
        <taxon>Insecta</taxon>
        <taxon>Pterygota</taxon>
        <taxon>Neoptera</taxon>
        <taxon>Paraneoptera</taxon>
        <taxon>Hemiptera</taxon>
        <taxon>Sternorrhyncha</taxon>
        <taxon>Aphidomorpha</taxon>
        <taxon>Aphidoidea</taxon>
        <taxon>Aphididae</taxon>
        <taxon>Aphidini</taxon>
        <taxon>Aphis</taxon>
        <taxon>Aphis</taxon>
    </lineage>
</organism>
<proteinExistence type="predicted"/>